<accession>A0A5N7MSF7</accession>
<dbReference type="Pfam" id="PF00497">
    <property type="entry name" value="SBP_bac_3"/>
    <property type="match status" value="1"/>
</dbReference>
<organism evidence="3 4">
    <name type="scientific">Microvirga tunisiensis</name>
    <dbReference type="NCBI Taxonomy" id="2108360"/>
    <lineage>
        <taxon>Bacteria</taxon>
        <taxon>Pseudomonadati</taxon>
        <taxon>Pseudomonadota</taxon>
        <taxon>Alphaproteobacteria</taxon>
        <taxon>Hyphomicrobiales</taxon>
        <taxon>Methylobacteriaceae</taxon>
        <taxon>Microvirga</taxon>
    </lineage>
</organism>
<dbReference type="SUPFAM" id="SSF53850">
    <property type="entry name" value="Periplasmic binding protein-like II"/>
    <property type="match status" value="1"/>
</dbReference>
<comment type="caution">
    <text evidence="3">The sequence shown here is derived from an EMBL/GenBank/DDBJ whole genome shotgun (WGS) entry which is preliminary data.</text>
</comment>
<sequence length="250" mass="26249">MQVEKQGAREALAPTGQLRAAIAVGSASSAVWATRDAQSGKPRGVTVGIAEEVAARIGAPLALIEFASSGKIIEAADAGQWDIGFAPVDAERKKVVDFGPNYFLGESTYMVPDGSLIATIEDVDQEGVRVVGVEDTATIRSSRKTLTRTTAAGVAELDRALAMFRSGEVDALALGRESLQSILSQFPGARMLDGHFHAAGVAVAVPKGNVRALDAVSHLLEEMKRDGTLRRIFDTHDMTNAAVAPLGSHS</sequence>
<name>A0A5N7MSF7_9HYPH</name>
<reference evidence="3 4" key="1">
    <citation type="journal article" date="2019" name="Syst. Appl. Microbiol.">
        <title>Microvirga tunisiensis sp. nov., a root nodule symbiotic bacterium isolated from Lupinus micranthus and L. luteus grown in Northern Tunisia.</title>
        <authorList>
            <person name="Msaddak A."/>
            <person name="Rejili M."/>
            <person name="Duran D."/>
            <person name="Mars M."/>
            <person name="Palacios J.M."/>
            <person name="Ruiz-Argueso T."/>
            <person name="Rey L."/>
            <person name="Imperial J."/>
        </authorList>
    </citation>
    <scope>NUCLEOTIDE SEQUENCE [LARGE SCALE GENOMIC DNA]</scope>
    <source>
        <strain evidence="3 4">Lmie10</strain>
    </source>
</reference>
<dbReference type="AlphaFoldDB" id="A0A5N7MSF7"/>
<proteinExistence type="predicted"/>
<dbReference type="InterPro" id="IPR001638">
    <property type="entry name" value="Solute-binding_3/MltF_N"/>
</dbReference>
<evidence type="ECO:0000259" key="2">
    <source>
        <dbReference type="SMART" id="SM00062"/>
    </source>
</evidence>
<dbReference type="Gene3D" id="3.40.190.10">
    <property type="entry name" value="Periplasmic binding protein-like II"/>
    <property type="match status" value="2"/>
</dbReference>
<dbReference type="OrthoDB" id="6955767at2"/>
<dbReference type="RefSeq" id="WP_152716797.1">
    <property type="nucleotide sequence ID" value="NZ_VOSJ01000308.1"/>
</dbReference>
<keyword evidence="1" id="KW-0732">Signal</keyword>
<feature type="domain" description="Solute-binding protein family 3/N-terminal" evidence="2">
    <location>
        <begin position="21"/>
        <end position="236"/>
    </location>
</feature>
<gene>
    <name evidence="3" type="ORF">FS320_33895</name>
</gene>
<evidence type="ECO:0000256" key="1">
    <source>
        <dbReference type="ARBA" id="ARBA00022729"/>
    </source>
</evidence>
<keyword evidence="4" id="KW-1185">Reference proteome</keyword>
<evidence type="ECO:0000313" key="3">
    <source>
        <dbReference type="EMBL" id="MPR29925.1"/>
    </source>
</evidence>
<dbReference type="EMBL" id="VOSK01000285">
    <property type="protein sequence ID" value="MPR29925.1"/>
    <property type="molecule type" value="Genomic_DNA"/>
</dbReference>
<dbReference type="Proteomes" id="UP000403266">
    <property type="component" value="Unassembled WGS sequence"/>
</dbReference>
<evidence type="ECO:0000313" key="4">
    <source>
        <dbReference type="Proteomes" id="UP000403266"/>
    </source>
</evidence>
<dbReference type="PANTHER" id="PTHR35936">
    <property type="entry name" value="MEMBRANE-BOUND LYTIC MUREIN TRANSGLYCOSYLASE F"/>
    <property type="match status" value="1"/>
</dbReference>
<dbReference type="SMART" id="SM00062">
    <property type="entry name" value="PBPb"/>
    <property type="match status" value="1"/>
</dbReference>
<dbReference type="PANTHER" id="PTHR35936:SF17">
    <property type="entry name" value="ARGININE-BINDING EXTRACELLULAR PROTEIN ARTP"/>
    <property type="match status" value="1"/>
</dbReference>
<protein>
    <submittedName>
        <fullName evidence="3">Transporter substrate-binding domain-containing protein</fullName>
    </submittedName>
</protein>